<comment type="caution">
    <text evidence="1">The sequence shown here is derived from an EMBL/GenBank/DDBJ whole genome shotgun (WGS) entry which is preliminary data.</text>
</comment>
<proteinExistence type="predicted"/>
<sequence length="250" mass="27786">EAPRHLDREQIAQAIAGPLALVKADPAKYEERTFSRYKALRETTEEFIRNYRVQLDKIIKVIKAYVDKNVIAGAFTKADYKPVITPVQLQEIIRLIGDYHLAFIATQVGSGAVSPDQIQHLINSGVLPADLATTFKPGPGEVAPPAAKMIADAYNYGVMMGSTPVMVGAAPRLTAKDFRRRKEPALTPQETAAREWAQQSAAVHIQGLGNTVAEDFSTLAIEADAEQRKKYQQAIREELDMNVERRESWR</sequence>
<protein>
    <submittedName>
        <fullName evidence="1">Uncharacterized protein</fullName>
    </submittedName>
</protein>
<dbReference type="EMBL" id="BARS01043365">
    <property type="protein sequence ID" value="GAG38887.1"/>
    <property type="molecule type" value="Genomic_DNA"/>
</dbReference>
<organism evidence="1">
    <name type="scientific">marine sediment metagenome</name>
    <dbReference type="NCBI Taxonomy" id="412755"/>
    <lineage>
        <taxon>unclassified sequences</taxon>
        <taxon>metagenomes</taxon>
        <taxon>ecological metagenomes</taxon>
    </lineage>
</organism>
<name>X0XUD5_9ZZZZ</name>
<reference evidence="1" key="1">
    <citation type="journal article" date="2014" name="Front. Microbiol.">
        <title>High frequency of phylogenetically diverse reductive dehalogenase-homologous genes in deep subseafloor sedimentary metagenomes.</title>
        <authorList>
            <person name="Kawai M."/>
            <person name="Futagami T."/>
            <person name="Toyoda A."/>
            <person name="Takaki Y."/>
            <person name="Nishi S."/>
            <person name="Hori S."/>
            <person name="Arai W."/>
            <person name="Tsubouchi T."/>
            <person name="Morono Y."/>
            <person name="Uchiyama I."/>
            <person name="Ito T."/>
            <person name="Fujiyama A."/>
            <person name="Inagaki F."/>
            <person name="Takami H."/>
        </authorList>
    </citation>
    <scope>NUCLEOTIDE SEQUENCE</scope>
    <source>
        <strain evidence="1">Expedition CK06-06</strain>
    </source>
</reference>
<dbReference type="AlphaFoldDB" id="X0XUD5"/>
<evidence type="ECO:0000313" key="1">
    <source>
        <dbReference type="EMBL" id="GAG38887.1"/>
    </source>
</evidence>
<feature type="non-terminal residue" evidence="1">
    <location>
        <position position="250"/>
    </location>
</feature>
<feature type="non-terminal residue" evidence="1">
    <location>
        <position position="1"/>
    </location>
</feature>
<gene>
    <name evidence="1" type="ORF">S01H1_65667</name>
</gene>
<accession>X0XUD5</accession>